<dbReference type="PANTHER" id="PTHR43212:SF3">
    <property type="entry name" value="QUERCETIN 2,3-DIOXYGENASE"/>
    <property type="match status" value="1"/>
</dbReference>
<evidence type="ECO:0000313" key="7">
    <source>
        <dbReference type="Proteomes" id="UP000037558"/>
    </source>
</evidence>
<proteinExistence type="inferred from homology"/>
<reference evidence="7" key="1">
    <citation type="submission" date="2015-08" db="EMBL/GenBank/DDBJ databases">
        <title>Fjat-14210 dsm16467.</title>
        <authorList>
            <person name="Liu B."/>
            <person name="Wang J."/>
            <person name="Zhu Y."/>
            <person name="Liu G."/>
            <person name="Chen Q."/>
            <person name="Chen Z."/>
            <person name="Lan J."/>
            <person name="Che J."/>
            <person name="Ge C."/>
            <person name="Shi H."/>
            <person name="Pan Z."/>
            <person name="Liu X."/>
        </authorList>
    </citation>
    <scope>NUCLEOTIDE SEQUENCE [LARGE SCALE GENOMIC DNA]</scope>
    <source>
        <strain evidence="7">DSM 16467</strain>
    </source>
</reference>
<feature type="binding site" evidence="2">
    <location>
        <position position="101"/>
    </location>
    <ligand>
        <name>Fe cation</name>
        <dbReference type="ChEBI" id="CHEBI:24875"/>
    </ligand>
</feature>
<feature type="domain" description="Pirin N-terminal" evidence="4">
    <location>
        <begin position="10"/>
        <end position="118"/>
    </location>
</feature>
<name>A0A0M0LD14_9BACI</name>
<dbReference type="Proteomes" id="UP000037558">
    <property type="component" value="Unassembled WGS sequence"/>
</dbReference>
<keyword evidence="7" id="KW-1185">Reference proteome</keyword>
<dbReference type="SUPFAM" id="SSF51182">
    <property type="entry name" value="RmlC-like cupins"/>
    <property type="match status" value="1"/>
</dbReference>
<dbReference type="STRING" id="284581.AMD01_04190"/>
<evidence type="ECO:0000256" key="2">
    <source>
        <dbReference type="PIRSR" id="PIRSR006232-1"/>
    </source>
</evidence>
<evidence type="ECO:0000256" key="3">
    <source>
        <dbReference type="RuleBase" id="RU003457"/>
    </source>
</evidence>
<dbReference type="InterPro" id="IPR012093">
    <property type="entry name" value="Pirin"/>
</dbReference>
<dbReference type="InterPro" id="IPR041602">
    <property type="entry name" value="Quercetinase_C"/>
</dbReference>
<comment type="similarity">
    <text evidence="1 3">Belongs to the pirin family.</text>
</comment>
<feature type="domain" description="Quercetin 2,3-dioxygenase C-terminal cupin" evidence="5">
    <location>
        <begin position="147"/>
        <end position="232"/>
    </location>
</feature>
<feature type="binding site" evidence="2">
    <location>
        <position position="57"/>
    </location>
    <ligand>
        <name>Fe cation</name>
        <dbReference type="ChEBI" id="CHEBI:24875"/>
    </ligand>
</feature>
<dbReference type="Gene3D" id="2.60.120.10">
    <property type="entry name" value="Jelly Rolls"/>
    <property type="match status" value="2"/>
</dbReference>
<dbReference type="GO" id="GO:0046872">
    <property type="term" value="F:metal ion binding"/>
    <property type="evidence" value="ECO:0007669"/>
    <property type="project" value="UniProtKB-KW"/>
</dbReference>
<feature type="binding site" evidence="2">
    <location>
        <position position="59"/>
    </location>
    <ligand>
        <name>Fe cation</name>
        <dbReference type="ChEBI" id="CHEBI:24875"/>
    </ligand>
</feature>
<dbReference type="RefSeq" id="WP_053400158.1">
    <property type="nucleotide sequence ID" value="NZ_LILC01000004.1"/>
</dbReference>
<dbReference type="InterPro" id="IPR014710">
    <property type="entry name" value="RmlC-like_jellyroll"/>
</dbReference>
<dbReference type="InterPro" id="IPR011051">
    <property type="entry name" value="RmlC_Cupin_sf"/>
</dbReference>
<dbReference type="CDD" id="cd02910">
    <property type="entry name" value="cupin_Yhhw_N"/>
    <property type="match status" value="1"/>
</dbReference>
<evidence type="ECO:0000259" key="5">
    <source>
        <dbReference type="Pfam" id="PF17954"/>
    </source>
</evidence>
<dbReference type="Pfam" id="PF02678">
    <property type="entry name" value="Pirin"/>
    <property type="match status" value="1"/>
</dbReference>
<evidence type="ECO:0000256" key="1">
    <source>
        <dbReference type="ARBA" id="ARBA00008416"/>
    </source>
</evidence>
<gene>
    <name evidence="6" type="ORF">AMD01_04190</name>
</gene>
<organism evidence="6 7">
    <name type="scientific">Priestia koreensis</name>
    <dbReference type="NCBI Taxonomy" id="284581"/>
    <lineage>
        <taxon>Bacteria</taxon>
        <taxon>Bacillati</taxon>
        <taxon>Bacillota</taxon>
        <taxon>Bacilli</taxon>
        <taxon>Bacillales</taxon>
        <taxon>Bacillaceae</taxon>
        <taxon>Priestia</taxon>
    </lineage>
</organism>
<dbReference type="Pfam" id="PF17954">
    <property type="entry name" value="Pirin_C_2"/>
    <property type="match status" value="1"/>
</dbReference>
<dbReference type="OrthoDB" id="321327at2"/>
<accession>A0A0M0LD14</accession>
<feature type="binding site" evidence="2">
    <location>
        <position position="103"/>
    </location>
    <ligand>
        <name>Fe cation</name>
        <dbReference type="ChEBI" id="CHEBI:24875"/>
    </ligand>
</feature>
<sequence>MIQVHKANARHTVKTDWLESHLSFSFGPYYDSENIQFGPLRVFNDDTVQPDKGFGIHPHREAEIVSIVLKGQLKHEDSLGNSGTLHVGDVQVMSAGTGALHSEFNPSSTEETQFLQLWFLPNKRQLTPSYEDVSYDQEQLRNQLLPIISHTPSANVAKINQDVILYLSKLETGKELTFDQPKGRKIYVFTIEGELRLNAETVVENRDAARVTDTENLHIKASEDSFFLLIDLPGGE</sequence>
<dbReference type="InterPro" id="IPR003829">
    <property type="entry name" value="Pirin_N_dom"/>
</dbReference>
<dbReference type="PIRSF" id="PIRSF006232">
    <property type="entry name" value="Pirin"/>
    <property type="match status" value="1"/>
</dbReference>
<dbReference type="PANTHER" id="PTHR43212">
    <property type="entry name" value="QUERCETIN 2,3-DIOXYGENASE"/>
    <property type="match status" value="1"/>
</dbReference>
<keyword evidence="2" id="KW-0479">Metal-binding</keyword>
<protein>
    <submittedName>
        <fullName evidence="6">Pirin</fullName>
    </submittedName>
</protein>
<keyword evidence="2" id="KW-0408">Iron</keyword>
<evidence type="ECO:0000313" key="6">
    <source>
        <dbReference type="EMBL" id="KOO48593.1"/>
    </source>
</evidence>
<comment type="caution">
    <text evidence="6">The sequence shown here is derived from an EMBL/GenBank/DDBJ whole genome shotgun (WGS) entry which is preliminary data.</text>
</comment>
<dbReference type="EMBL" id="LILC01000004">
    <property type="protein sequence ID" value="KOO48593.1"/>
    <property type="molecule type" value="Genomic_DNA"/>
</dbReference>
<dbReference type="PATRIC" id="fig|284581.3.peg.1630"/>
<evidence type="ECO:0000259" key="4">
    <source>
        <dbReference type="Pfam" id="PF02678"/>
    </source>
</evidence>
<comment type="cofactor">
    <cofactor evidence="2">
        <name>Fe cation</name>
        <dbReference type="ChEBI" id="CHEBI:24875"/>
    </cofactor>
    <text evidence="2">Binds 1 Fe cation per subunit.</text>
</comment>
<dbReference type="AlphaFoldDB" id="A0A0M0LD14"/>